<dbReference type="EMBL" id="PHND01000001">
    <property type="protein sequence ID" value="PPE04426.1"/>
    <property type="molecule type" value="Genomic_DNA"/>
</dbReference>
<dbReference type="RefSeq" id="WP_104205576.1">
    <property type="nucleotide sequence ID" value="NZ_PHND01000001.1"/>
</dbReference>
<evidence type="ECO:0000313" key="3">
    <source>
        <dbReference type="Proteomes" id="UP000239010"/>
    </source>
</evidence>
<accession>A0A8E2UAD7</accession>
<keyword evidence="1" id="KW-0812">Transmembrane</keyword>
<dbReference type="Proteomes" id="UP000239010">
    <property type="component" value="Unassembled WGS sequence"/>
</dbReference>
<evidence type="ECO:0000256" key="1">
    <source>
        <dbReference type="SAM" id="Phobius"/>
    </source>
</evidence>
<dbReference type="InterPro" id="IPR007880">
    <property type="entry name" value="Spiralin"/>
</dbReference>
<dbReference type="Pfam" id="PF05215">
    <property type="entry name" value="Spiralin"/>
    <property type="match status" value="9"/>
</dbReference>
<protein>
    <submittedName>
        <fullName evidence="2">Uncharacterized protein</fullName>
    </submittedName>
</protein>
<sequence>MKPKKKKVYFSFIFLSIIALSEVSIYLSVVKIKDKKIDISYIKLDINSSNDLTKEKVLEALKKSSQIHDLTTNDFLFVKNAAVYGQTGSIQIQASSDSTKIKGSVTLTIPALDPVDVSNEDLGLKISNDLTKEQVLEALKKATGINDLTLDDFNFNKKDADYGKAGSITITSPADSTKIKVDETLTIPALDPVDVSNEDLGLNVSNDLTKEQVLEALRKATGINDLTLDDFNFNKKDADYGQPGSIKITSPADSTKIKVDETLTIPALDPVDVSNEDLGLNVSNDLTKEQVLEALKKATGINDLTLDDFNFNKNDADYGKAGSIKITSPADSTKIKVDETLTIPALDPVDVSNEDLGLNVSNDLTKEQVLEALKKATGINDLTLDDFNFNKKDADYGKAGSIKITSPADSTKIKVDETLTIPALDPVDVSNEDLGLNVSNDLTKEQVLEALKKATGINDLTLDDFNFNKKDADYGKAGSITITSPADSTKIKVDETLTIPALDPVDVSIKDLGLKISNDLTKEQVLEALKKATGIDSFTLEDFDFNKNDADYGQPGSIKITSPADSIKIKIDETLTIPALDPVDVSIKDLGLKISNDLTKEQVLEALRKATGINDLTLEDFDFNKTNADYGQPGSIKITSPADSIKIKIDETLTIPALDPVDVSIKDLGLKISNDLPKEQVLEALKKATGINDLTLDDFNFNKKDADYGKAGSITITSPADSIKIKIDETLTIPALDPVDVSNEDLGLNVSNDLTKEQVLEALRKVTGIDSLTLEDFDFNKTNADYGQPGSITITSPADSIKIKIDETLTIPALDPVDVSNEDLGLNVSNHLTKEQVLEALRKVTGIDSLTLEDFDFNKTNADYGQPGSIKITSPADSTKIKIDETLTIPALDPVDVSIKDLGLKISNDLTKEQVLEALKKATGINDLTLEDFDFNKTNADYGQPGSITITSPADSIKIKIDETLTIPALDPVDVSIKDLGLKISNDLTKEQVLEALKKATGINDLTLEDFDFNKTNADYGKAGSITITSPTDSTKIKGHQVLRIPALLKLYDISNPNLGLKISNDLTKEEVLAALKKVTGISDLTSNDFSFSKNNADYDKDGSITISSSSASTKIKGSQFLRIPALLKLYDISNLNLGLKISNDLSKEQVLEALKKVTGISDLTSNDFSFSKNNADYGKDGSITISSSSTSTKIKGHQVLRIPALLKLYDISNPNLGLKISNDLTKEEVLAALKKVTGISDLTSNDFSFSKNNADYDKNGSITISSSSASTKIKGSQFLRIPALVKDEDTSQPSQPTNSTIYDVAIFESQLQNKFRDANPTQILNLLKQLTGNNTLTQDDFYISTNQGFFTIYGQTKNRKLTGYVNVYYAKY</sequence>
<reference evidence="2 3" key="1">
    <citation type="submission" date="2017-11" db="EMBL/GenBank/DDBJ databases">
        <title>Genome sequence of Entomoplasma ellychniae ELCN-1 (ATCC 43707).</title>
        <authorList>
            <person name="Lo W.-S."/>
            <person name="Gasparich G.E."/>
            <person name="Kuo C.-H."/>
        </authorList>
    </citation>
    <scope>NUCLEOTIDE SEQUENCE [LARGE SCALE GENOMIC DNA]</scope>
    <source>
        <strain evidence="2 3">ELCN-1</strain>
    </source>
</reference>
<keyword evidence="1" id="KW-1133">Transmembrane helix</keyword>
<evidence type="ECO:0000313" key="2">
    <source>
        <dbReference type="EMBL" id="PPE04426.1"/>
    </source>
</evidence>
<name>A0A8E2UAD7_9MOLU</name>
<organism evidence="2 3">
    <name type="scientific">Entomoplasma ellychniae</name>
    <dbReference type="NCBI Taxonomy" id="2114"/>
    <lineage>
        <taxon>Bacteria</taxon>
        <taxon>Bacillati</taxon>
        <taxon>Mycoplasmatota</taxon>
        <taxon>Mollicutes</taxon>
        <taxon>Entomoplasmatales</taxon>
        <taxon>Entomoplasmataceae</taxon>
        <taxon>Entomoplasma</taxon>
    </lineage>
</organism>
<keyword evidence="3" id="KW-1185">Reference proteome</keyword>
<gene>
    <name evidence="2" type="ORF">EELLY_v1c01010</name>
</gene>
<proteinExistence type="predicted"/>
<keyword evidence="1" id="KW-0472">Membrane</keyword>
<dbReference type="GO" id="GO:0016020">
    <property type="term" value="C:membrane"/>
    <property type="evidence" value="ECO:0007669"/>
    <property type="project" value="InterPro"/>
</dbReference>
<comment type="caution">
    <text evidence="2">The sequence shown here is derived from an EMBL/GenBank/DDBJ whole genome shotgun (WGS) entry which is preliminary data.</text>
</comment>
<feature type="transmembrane region" description="Helical" evidence="1">
    <location>
        <begin position="9"/>
        <end position="29"/>
    </location>
</feature>